<dbReference type="EMBL" id="JAYMYQ010000011">
    <property type="protein sequence ID" value="KAK7306248.1"/>
    <property type="molecule type" value="Genomic_DNA"/>
</dbReference>
<keyword evidence="2" id="KW-1185">Reference proteome</keyword>
<reference evidence="1 2" key="1">
    <citation type="submission" date="2024-01" db="EMBL/GenBank/DDBJ databases">
        <title>The genomes of 5 underutilized Papilionoideae crops provide insights into root nodulation and disease resistanc.</title>
        <authorList>
            <person name="Jiang F."/>
        </authorList>
    </citation>
    <scope>NUCLEOTIDE SEQUENCE [LARGE SCALE GENOMIC DNA]</scope>
    <source>
        <strain evidence="1">LVBAO_FW01</strain>
        <tissue evidence="1">Leaves</tissue>
    </source>
</reference>
<name>A0AAN9JWK2_CANGL</name>
<organism evidence="1 2">
    <name type="scientific">Canavalia gladiata</name>
    <name type="common">Sword bean</name>
    <name type="synonym">Dolichos gladiatus</name>
    <dbReference type="NCBI Taxonomy" id="3824"/>
    <lineage>
        <taxon>Eukaryota</taxon>
        <taxon>Viridiplantae</taxon>
        <taxon>Streptophyta</taxon>
        <taxon>Embryophyta</taxon>
        <taxon>Tracheophyta</taxon>
        <taxon>Spermatophyta</taxon>
        <taxon>Magnoliopsida</taxon>
        <taxon>eudicotyledons</taxon>
        <taxon>Gunneridae</taxon>
        <taxon>Pentapetalae</taxon>
        <taxon>rosids</taxon>
        <taxon>fabids</taxon>
        <taxon>Fabales</taxon>
        <taxon>Fabaceae</taxon>
        <taxon>Papilionoideae</taxon>
        <taxon>50 kb inversion clade</taxon>
        <taxon>NPAAA clade</taxon>
        <taxon>indigoferoid/millettioid clade</taxon>
        <taxon>Phaseoleae</taxon>
        <taxon>Canavalia</taxon>
    </lineage>
</organism>
<sequence>MIATAQGVDTLHFSIASPEMHKPCKTVLPYDLAFPAMHDQERGAGFLIPSRTYRKEDDDYHQPSGMELLGLVNMRPLVLEPAQLIQGGELAACLQVSFITKKHQFSPAATQAPLTINTHSALEFPKGRLYVEQNDRLGCLQFLPGDLADDCWGFSRWALLRFWSLDTRVSSAQIVVAPPNHE</sequence>
<dbReference type="AlphaFoldDB" id="A0AAN9JWK2"/>
<dbReference type="Proteomes" id="UP001367508">
    <property type="component" value="Unassembled WGS sequence"/>
</dbReference>
<evidence type="ECO:0000313" key="2">
    <source>
        <dbReference type="Proteomes" id="UP001367508"/>
    </source>
</evidence>
<proteinExistence type="predicted"/>
<protein>
    <submittedName>
        <fullName evidence="1">Uncharacterized protein</fullName>
    </submittedName>
</protein>
<accession>A0AAN9JWK2</accession>
<comment type="caution">
    <text evidence="1">The sequence shown here is derived from an EMBL/GenBank/DDBJ whole genome shotgun (WGS) entry which is preliminary data.</text>
</comment>
<gene>
    <name evidence="1" type="ORF">VNO77_44174</name>
</gene>
<evidence type="ECO:0000313" key="1">
    <source>
        <dbReference type="EMBL" id="KAK7306248.1"/>
    </source>
</evidence>